<dbReference type="EMBL" id="GBXM01019995">
    <property type="protein sequence ID" value="JAH88582.1"/>
    <property type="molecule type" value="Transcribed_RNA"/>
</dbReference>
<protein>
    <submittedName>
        <fullName evidence="1">Uncharacterized protein</fullName>
    </submittedName>
</protein>
<sequence length="78" mass="8979">MELRVKLRIQHFVLDFPVAVLKGWNSKNMRIWISCSGNENPLTEPGEMCALSNNVCEVCEMKPLELHLLCYANVVWCL</sequence>
<reference evidence="1" key="1">
    <citation type="submission" date="2014-11" db="EMBL/GenBank/DDBJ databases">
        <authorList>
            <person name="Amaro Gonzalez C."/>
        </authorList>
    </citation>
    <scope>NUCLEOTIDE SEQUENCE</scope>
</reference>
<organism evidence="1">
    <name type="scientific">Anguilla anguilla</name>
    <name type="common">European freshwater eel</name>
    <name type="synonym">Muraena anguilla</name>
    <dbReference type="NCBI Taxonomy" id="7936"/>
    <lineage>
        <taxon>Eukaryota</taxon>
        <taxon>Metazoa</taxon>
        <taxon>Chordata</taxon>
        <taxon>Craniata</taxon>
        <taxon>Vertebrata</taxon>
        <taxon>Euteleostomi</taxon>
        <taxon>Actinopterygii</taxon>
        <taxon>Neopterygii</taxon>
        <taxon>Teleostei</taxon>
        <taxon>Anguilliformes</taxon>
        <taxon>Anguillidae</taxon>
        <taxon>Anguilla</taxon>
    </lineage>
</organism>
<dbReference type="AlphaFoldDB" id="A0A0E9WE04"/>
<proteinExistence type="predicted"/>
<evidence type="ECO:0000313" key="1">
    <source>
        <dbReference type="EMBL" id="JAH88582.1"/>
    </source>
</evidence>
<name>A0A0E9WE04_ANGAN</name>
<accession>A0A0E9WE04</accession>
<reference evidence="1" key="2">
    <citation type="journal article" date="2015" name="Fish Shellfish Immunol.">
        <title>Early steps in the European eel (Anguilla anguilla)-Vibrio vulnificus interaction in the gills: Role of the RtxA13 toxin.</title>
        <authorList>
            <person name="Callol A."/>
            <person name="Pajuelo D."/>
            <person name="Ebbesson L."/>
            <person name="Teles M."/>
            <person name="MacKenzie S."/>
            <person name="Amaro C."/>
        </authorList>
    </citation>
    <scope>NUCLEOTIDE SEQUENCE</scope>
</reference>